<feature type="transmembrane region" description="Helical" evidence="1">
    <location>
        <begin position="91"/>
        <end position="111"/>
    </location>
</feature>
<proteinExistence type="predicted"/>
<name>A0AAD7JSH5_9AGAR</name>
<reference evidence="2" key="1">
    <citation type="submission" date="2023-03" db="EMBL/GenBank/DDBJ databases">
        <title>Massive genome expansion in bonnet fungi (Mycena s.s.) driven by repeated elements and novel gene families across ecological guilds.</title>
        <authorList>
            <consortium name="Lawrence Berkeley National Laboratory"/>
            <person name="Harder C.B."/>
            <person name="Miyauchi S."/>
            <person name="Viragh M."/>
            <person name="Kuo A."/>
            <person name="Thoen E."/>
            <person name="Andreopoulos B."/>
            <person name="Lu D."/>
            <person name="Skrede I."/>
            <person name="Drula E."/>
            <person name="Henrissat B."/>
            <person name="Morin E."/>
            <person name="Kohler A."/>
            <person name="Barry K."/>
            <person name="LaButti K."/>
            <person name="Morin E."/>
            <person name="Salamov A."/>
            <person name="Lipzen A."/>
            <person name="Mereny Z."/>
            <person name="Hegedus B."/>
            <person name="Baldrian P."/>
            <person name="Stursova M."/>
            <person name="Weitz H."/>
            <person name="Taylor A."/>
            <person name="Grigoriev I.V."/>
            <person name="Nagy L.G."/>
            <person name="Martin F."/>
            <person name="Kauserud H."/>
        </authorList>
    </citation>
    <scope>NUCLEOTIDE SEQUENCE</scope>
    <source>
        <strain evidence="2">CBHHK188m</strain>
    </source>
</reference>
<protein>
    <submittedName>
        <fullName evidence="2">Uncharacterized protein</fullName>
    </submittedName>
</protein>
<keyword evidence="3" id="KW-1185">Reference proteome</keyword>
<accession>A0AAD7JSH5</accession>
<comment type="caution">
    <text evidence="2">The sequence shown here is derived from an EMBL/GenBank/DDBJ whole genome shotgun (WGS) entry which is preliminary data.</text>
</comment>
<keyword evidence="1" id="KW-1133">Transmembrane helix</keyword>
<gene>
    <name evidence="2" type="ORF">DFH07DRAFT_768442</name>
</gene>
<dbReference type="EMBL" id="JARJLG010000022">
    <property type="protein sequence ID" value="KAJ7771053.1"/>
    <property type="molecule type" value="Genomic_DNA"/>
</dbReference>
<evidence type="ECO:0000313" key="2">
    <source>
        <dbReference type="EMBL" id="KAJ7771053.1"/>
    </source>
</evidence>
<sequence length="245" mass="27295">MIRHTTYIINIWLADSLMLYRTFIIWRTIPVLIFPIVVYLGTLGSWPLSSYGGNKPMASTFKASGLRLLILMGQPGGTFGDSLVIPFGTAFFSISVALNVILTSLISYYLLHQRQRVRVLRITEAGDCYTDISIAPNLIVFRIAIGVDFKGEKVEQASSFQFNARAIGGTSTLSESTLHQNFATGSTKTTRILGENNSNMELYALRVVQMYQMQGTRTSSADIQKFEKWAGAIRVTTQMHFAIDN</sequence>
<dbReference type="Proteomes" id="UP001215280">
    <property type="component" value="Unassembled WGS sequence"/>
</dbReference>
<evidence type="ECO:0000256" key="1">
    <source>
        <dbReference type="SAM" id="Phobius"/>
    </source>
</evidence>
<keyword evidence="1" id="KW-0472">Membrane</keyword>
<organism evidence="2 3">
    <name type="scientific">Mycena maculata</name>
    <dbReference type="NCBI Taxonomy" id="230809"/>
    <lineage>
        <taxon>Eukaryota</taxon>
        <taxon>Fungi</taxon>
        <taxon>Dikarya</taxon>
        <taxon>Basidiomycota</taxon>
        <taxon>Agaricomycotina</taxon>
        <taxon>Agaricomycetes</taxon>
        <taxon>Agaricomycetidae</taxon>
        <taxon>Agaricales</taxon>
        <taxon>Marasmiineae</taxon>
        <taxon>Mycenaceae</taxon>
        <taxon>Mycena</taxon>
    </lineage>
</organism>
<feature type="transmembrane region" description="Helical" evidence="1">
    <location>
        <begin position="32"/>
        <end position="53"/>
    </location>
</feature>
<keyword evidence="1" id="KW-0812">Transmembrane</keyword>
<dbReference type="AlphaFoldDB" id="A0AAD7JSH5"/>
<evidence type="ECO:0000313" key="3">
    <source>
        <dbReference type="Proteomes" id="UP001215280"/>
    </source>
</evidence>